<sequence length="209" mass="21982">MNYSTRYLALLALGLTASCQSKEDKAAAQIVGALQTSAESPAEQAKANAWKAATTLPAALPASAVNVQPGVAQMLPEEGYLELVSVTNQTPVAAILALPAGLRSSKPDYPKVGPGYRIPFEAVLRWKPMGFGKSKPGVGKLQMPTAKDSLRGFFISEIDRGGKVVPMRPAQPVKVQGVLYAYASPDGGQGTGLLTYPYRGLQISLPLAN</sequence>
<proteinExistence type="predicted"/>
<keyword evidence="2" id="KW-1185">Reference proteome</keyword>
<evidence type="ECO:0000313" key="1">
    <source>
        <dbReference type="EMBL" id="TGE14979.1"/>
    </source>
</evidence>
<dbReference type="OrthoDB" id="878593at2"/>
<name>A0A4Z0PI66_9BACT</name>
<dbReference type="PROSITE" id="PS51257">
    <property type="entry name" value="PROKAR_LIPOPROTEIN"/>
    <property type="match status" value="1"/>
</dbReference>
<protein>
    <submittedName>
        <fullName evidence="1">Uncharacterized protein</fullName>
    </submittedName>
</protein>
<comment type="caution">
    <text evidence="1">The sequence shown here is derived from an EMBL/GenBank/DDBJ whole genome shotgun (WGS) entry which is preliminary data.</text>
</comment>
<gene>
    <name evidence="1" type="ORF">E5J99_13810</name>
</gene>
<accession>A0A4Z0PI66</accession>
<evidence type="ECO:0000313" key="2">
    <source>
        <dbReference type="Proteomes" id="UP000297739"/>
    </source>
</evidence>
<dbReference type="EMBL" id="SRLD01000027">
    <property type="protein sequence ID" value="TGE14979.1"/>
    <property type="molecule type" value="Genomic_DNA"/>
</dbReference>
<dbReference type="Proteomes" id="UP000297739">
    <property type="component" value="Unassembled WGS sequence"/>
</dbReference>
<dbReference type="RefSeq" id="WP_135498404.1">
    <property type="nucleotide sequence ID" value="NZ_SRLD01000027.1"/>
</dbReference>
<reference evidence="1 2" key="1">
    <citation type="submission" date="2019-04" db="EMBL/GenBank/DDBJ databases">
        <authorList>
            <person name="Feng G."/>
            <person name="Zhang J."/>
            <person name="Zhu H."/>
        </authorList>
    </citation>
    <scope>NUCLEOTIDE SEQUENCE [LARGE SCALE GENOMIC DNA]</scope>
    <source>
        <strain evidence="1 2">JCM 17223</strain>
    </source>
</reference>
<organism evidence="1 2">
    <name type="scientific">Hymenobacter elongatus</name>
    <dbReference type="NCBI Taxonomy" id="877208"/>
    <lineage>
        <taxon>Bacteria</taxon>
        <taxon>Pseudomonadati</taxon>
        <taxon>Bacteroidota</taxon>
        <taxon>Cytophagia</taxon>
        <taxon>Cytophagales</taxon>
        <taxon>Hymenobacteraceae</taxon>
        <taxon>Hymenobacter</taxon>
    </lineage>
</organism>
<dbReference type="AlphaFoldDB" id="A0A4Z0PI66"/>